<keyword evidence="3" id="KW-1185">Reference proteome</keyword>
<dbReference type="AlphaFoldDB" id="A0A345UJM2"/>
<gene>
    <name evidence="2" type="ORF">CYPRO_1418</name>
</gene>
<name>A0A345UJM2_9BACT</name>
<keyword evidence="1" id="KW-1277">Toxin-antitoxin system</keyword>
<dbReference type="Proteomes" id="UP000254808">
    <property type="component" value="Chromosome"/>
</dbReference>
<sequence>MDKESRGTTRSDFRLYRRRLTLYTYRTVQKIIGRVEKIPLYPFKGRMVPEYERDDIREVFHHPYRIIYMVRPELTTIEIISIIHSSRLLPDEMTD</sequence>
<dbReference type="InterPro" id="IPR035093">
    <property type="entry name" value="RelE/ParE_toxin_dom_sf"/>
</dbReference>
<dbReference type="RefSeq" id="WP_164682616.1">
    <property type="nucleotide sequence ID" value="NZ_CP027806.1"/>
</dbReference>
<proteinExistence type="predicted"/>
<dbReference type="InterPro" id="IPR007712">
    <property type="entry name" value="RelE/ParE_toxin"/>
</dbReference>
<organism evidence="2 3">
    <name type="scientific">Cyclonatronum proteinivorum</name>
    <dbReference type="NCBI Taxonomy" id="1457365"/>
    <lineage>
        <taxon>Bacteria</taxon>
        <taxon>Pseudomonadati</taxon>
        <taxon>Balneolota</taxon>
        <taxon>Balneolia</taxon>
        <taxon>Balneolales</taxon>
        <taxon>Cyclonatronaceae</taxon>
        <taxon>Cyclonatronum</taxon>
    </lineage>
</organism>
<evidence type="ECO:0000256" key="1">
    <source>
        <dbReference type="ARBA" id="ARBA00022649"/>
    </source>
</evidence>
<dbReference type="EMBL" id="CP027806">
    <property type="protein sequence ID" value="AXJ00674.1"/>
    <property type="molecule type" value="Genomic_DNA"/>
</dbReference>
<evidence type="ECO:0000313" key="2">
    <source>
        <dbReference type="EMBL" id="AXJ00674.1"/>
    </source>
</evidence>
<reference evidence="2 3" key="1">
    <citation type="submission" date="2018-03" db="EMBL/GenBank/DDBJ databases">
        <title>Phenotypic and genomic properties of Cyclonatronum proteinivorum gen. nov., sp. nov., a haloalkaliphilic bacteroidete from soda lakes possessing Na+-translocating rhodopsin.</title>
        <authorList>
            <person name="Toshchakov S.V."/>
            <person name="Korzhenkov A."/>
            <person name="Samarov N.I."/>
            <person name="Kublanov I.V."/>
            <person name="Muntyan M.S."/>
            <person name="Sorokin D.Y."/>
        </authorList>
    </citation>
    <scope>NUCLEOTIDE SEQUENCE [LARGE SCALE GENOMIC DNA]</scope>
    <source>
        <strain evidence="2 3">Omega</strain>
    </source>
</reference>
<dbReference type="Gene3D" id="3.30.2310.20">
    <property type="entry name" value="RelE-like"/>
    <property type="match status" value="1"/>
</dbReference>
<dbReference type="Pfam" id="PF05016">
    <property type="entry name" value="ParE_toxin"/>
    <property type="match status" value="1"/>
</dbReference>
<protein>
    <submittedName>
        <fullName evidence="2">ParE toxin of type II toxin-antitoxin system, parDE</fullName>
    </submittedName>
</protein>
<accession>A0A345UJM2</accession>
<dbReference type="KEGG" id="cprv:CYPRO_1418"/>
<evidence type="ECO:0000313" key="3">
    <source>
        <dbReference type="Proteomes" id="UP000254808"/>
    </source>
</evidence>